<dbReference type="EMBL" id="AP022575">
    <property type="protein sequence ID" value="BBX73566.1"/>
    <property type="molecule type" value="Genomic_DNA"/>
</dbReference>
<dbReference type="InterPro" id="IPR001387">
    <property type="entry name" value="Cro/C1-type_HTH"/>
</dbReference>
<dbReference type="InterPro" id="IPR036390">
    <property type="entry name" value="WH_DNA-bd_sf"/>
</dbReference>
<dbReference type="PANTHER" id="PTHR30136:SF35">
    <property type="entry name" value="HTH-TYPE TRANSCRIPTIONAL REGULATOR RV1719"/>
    <property type="match status" value="1"/>
</dbReference>
<dbReference type="Gene3D" id="1.10.10.10">
    <property type="entry name" value="Winged helix-like DNA-binding domain superfamily/Winged helix DNA-binding domain"/>
    <property type="match status" value="1"/>
</dbReference>
<gene>
    <name evidence="1" type="ORF">MSHI_14720</name>
</gene>
<evidence type="ECO:0000313" key="2">
    <source>
        <dbReference type="Proteomes" id="UP000467236"/>
    </source>
</evidence>
<dbReference type="GO" id="GO:0003700">
    <property type="term" value="F:DNA-binding transcription factor activity"/>
    <property type="evidence" value="ECO:0007669"/>
    <property type="project" value="TreeGrafter"/>
</dbReference>
<dbReference type="Proteomes" id="UP000467236">
    <property type="component" value="Chromosome"/>
</dbReference>
<dbReference type="SMART" id="SM00419">
    <property type="entry name" value="HTH_CRP"/>
    <property type="match status" value="1"/>
</dbReference>
<keyword evidence="2" id="KW-1185">Reference proteome</keyword>
<dbReference type="InterPro" id="IPR005471">
    <property type="entry name" value="Tscrpt_reg_IclR_N"/>
</dbReference>
<dbReference type="PRINTS" id="PR00034">
    <property type="entry name" value="HTHCRP"/>
</dbReference>
<dbReference type="OrthoDB" id="7274111at2"/>
<dbReference type="Pfam" id="PF09339">
    <property type="entry name" value="HTH_IclR"/>
    <property type="match status" value="1"/>
</dbReference>
<dbReference type="InterPro" id="IPR050707">
    <property type="entry name" value="HTH_MetabolicPath_Reg"/>
</dbReference>
<dbReference type="SUPFAM" id="SSF55781">
    <property type="entry name" value="GAF domain-like"/>
    <property type="match status" value="1"/>
</dbReference>
<dbReference type="KEGG" id="mshj:MSHI_14720"/>
<dbReference type="Gene3D" id="3.30.450.40">
    <property type="match status" value="1"/>
</dbReference>
<dbReference type="GO" id="GO:0045892">
    <property type="term" value="P:negative regulation of DNA-templated transcription"/>
    <property type="evidence" value="ECO:0007669"/>
    <property type="project" value="TreeGrafter"/>
</dbReference>
<dbReference type="Pfam" id="PF01614">
    <property type="entry name" value="IclR_C"/>
    <property type="match status" value="1"/>
</dbReference>
<dbReference type="RefSeq" id="WP_083046383.1">
    <property type="nucleotide sequence ID" value="NZ_JACKTO010000059.1"/>
</dbReference>
<dbReference type="PANTHER" id="PTHR30136">
    <property type="entry name" value="HELIX-TURN-HELIX TRANSCRIPTIONAL REGULATOR, ICLR FAMILY"/>
    <property type="match status" value="1"/>
</dbReference>
<reference evidence="1 2" key="1">
    <citation type="journal article" date="2019" name="Emerg. Microbes Infect.">
        <title>Comprehensive subspecies identification of 175 nontuberculous mycobacteria species based on 7547 genomic profiles.</title>
        <authorList>
            <person name="Matsumoto Y."/>
            <person name="Kinjo T."/>
            <person name="Motooka D."/>
            <person name="Nabeya D."/>
            <person name="Jung N."/>
            <person name="Uechi K."/>
            <person name="Horii T."/>
            <person name="Iida T."/>
            <person name="Fujita J."/>
            <person name="Nakamura S."/>
        </authorList>
    </citation>
    <scope>NUCLEOTIDE SEQUENCE [LARGE SCALE GENOMIC DNA]</scope>
    <source>
        <strain evidence="1 2">JCM 14233</strain>
    </source>
</reference>
<dbReference type="CDD" id="cd00092">
    <property type="entry name" value="HTH_CRP"/>
    <property type="match status" value="1"/>
</dbReference>
<name>A0A7I7MN50_9MYCO</name>
<dbReference type="InterPro" id="IPR012318">
    <property type="entry name" value="HTH_CRP"/>
</dbReference>
<dbReference type="PROSITE" id="PS51078">
    <property type="entry name" value="ICLR_ED"/>
    <property type="match status" value="1"/>
</dbReference>
<sequence length="259" mass="27646">MSVDDPEGRSGGIQVIARAAEMLRVLQAHPEGLSQAEIGERVGVARSTVSRILNALEDEGLVASRGTRGPYRLGPEIARMASTVRLGVVTDMHPFLTELSRELDETVDLSILNGDRADFIDQVVPPRRLRAVSAVGESFPLYCCANGKALLAALPPERQSQALPSRLVPLTANTITDRAALRAELARVQAEGVAYDREEQTDGICAVGVALSGITDQLVAVSVPVPAQRFYGREDQLARALLAWVANVTASSPSTEGLK</sequence>
<organism evidence="1 2">
    <name type="scientific">Mycobacterium shinjukuense</name>
    <dbReference type="NCBI Taxonomy" id="398694"/>
    <lineage>
        <taxon>Bacteria</taxon>
        <taxon>Bacillati</taxon>
        <taxon>Actinomycetota</taxon>
        <taxon>Actinomycetes</taxon>
        <taxon>Mycobacteriales</taxon>
        <taxon>Mycobacteriaceae</taxon>
        <taxon>Mycobacterium</taxon>
    </lineage>
</organism>
<dbReference type="InterPro" id="IPR036388">
    <property type="entry name" value="WH-like_DNA-bd_sf"/>
</dbReference>
<accession>A0A7I7MN50</accession>
<dbReference type="InterPro" id="IPR029016">
    <property type="entry name" value="GAF-like_dom_sf"/>
</dbReference>
<protein>
    <submittedName>
        <fullName evidence="1">Transcriptional regulator</fullName>
    </submittedName>
</protein>
<dbReference type="InterPro" id="IPR014757">
    <property type="entry name" value="Tscrpt_reg_IclR_C"/>
</dbReference>
<dbReference type="SUPFAM" id="SSF46785">
    <property type="entry name" value="Winged helix' DNA-binding domain"/>
    <property type="match status" value="1"/>
</dbReference>
<dbReference type="PROSITE" id="PS50943">
    <property type="entry name" value="HTH_CROC1"/>
    <property type="match status" value="1"/>
</dbReference>
<proteinExistence type="predicted"/>
<dbReference type="SMART" id="SM00346">
    <property type="entry name" value="HTH_ICLR"/>
    <property type="match status" value="1"/>
</dbReference>
<dbReference type="PROSITE" id="PS51077">
    <property type="entry name" value="HTH_ICLR"/>
    <property type="match status" value="1"/>
</dbReference>
<dbReference type="AlphaFoldDB" id="A0A7I7MN50"/>
<evidence type="ECO:0000313" key="1">
    <source>
        <dbReference type="EMBL" id="BBX73566.1"/>
    </source>
</evidence>
<dbReference type="GO" id="GO:0003677">
    <property type="term" value="F:DNA binding"/>
    <property type="evidence" value="ECO:0007669"/>
    <property type="project" value="InterPro"/>
</dbReference>